<dbReference type="Gene3D" id="1.50.10.10">
    <property type="match status" value="1"/>
</dbReference>
<dbReference type="SUPFAM" id="SSF48208">
    <property type="entry name" value="Six-hairpin glycosidases"/>
    <property type="match status" value="1"/>
</dbReference>
<evidence type="ECO:0000256" key="1">
    <source>
        <dbReference type="SAM" id="SignalP"/>
    </source>
</evidence>
<dbReference type="RefSeq" id="WP_136060073.1">
    <property type="nucleotide sequence ID" value="NZ_CAAHFH010000001.1"/>
</dbReference>
<reference evidence="4 5" key="1">
    <citation type="submission" date="2019-04" db="EMBL/GenBank/DDBJ databases">
        <authorList>
            <person name="Van Vliet M D."/>
        </authorList>
    </citation>
    <scope>NUCLEOTIDE SEQUENCE [LARGE SCALE GENOMIC DNA]</scope>
    <source>
        <strain evidence="4 5">F21</strain>
    </source>
</reference>
<dbReference type="InterPro" id="IPR049053">
    <property type="entry name" value="AFCA-like_C"/>
</dbReference>
<sequence>MKREWFILGLTMLLAGSAFAVDGAYLSDFDLLWDRTPKAFEESAFLGNGELGTCIWSARDETLHFDIGDTRVYSEKSRAPIGKFILKAKGETTDFSMRLSLHKALVAGTIATTKGTVGFQSLASVKHDVVLVEFTVSGDEKIDIKHFALPGAPADGLYAIRKEKGIKLDNVNDFSDPQTYQAIMGMELVKKLAPEKRGDVGGIKTRFVPLKGGQAYVLSWKFGKVARNRYLLAWTTDYSQDAKTLSKTAGIQTIQEAFRAGSESIKKDHQAYWADYFSKLFISIPDKQIEANYWVQMYKYGSATRPGALPIDLMGPWFRATPWPRIWANLNVQLSYLPMATANQPGIASTLADWIDESTDIFIQAADKEFQHDSATCGRGTSPYGPTGFWGEYGNFLWTLYDYWHFLRVYPDDQRAVEKFYPILKRANNFLIHALTKGDDGCLHMPKDISPEWKVEGEDTTYDLELLRWGLETALYIDGHFKLNDPDAVRYQKTLKELVSKHICEGVIMLGKDLPLTGPHRHYSHLVGLYPLRRIDIDSAEERELYLNTVDHWLGFKLSKPLTRHDWSYKGYTRTGATSMYAMLDEPEKALGQLRQYFDLYLYPNTFYLETGPVIETPLSSAAATQELLIQSWGINNYAINLVRLFPGVSKNWPEAGFDGLRAEGGYTVSARHQQGQTTAFRITADRTDTLQLRFKRNAPAEVKTTQGSPLTTTMNNGWQTVSVELKKGESLVFGADNDFKTPVVDAKTTQRNYHFGLNDQCVVGED</sequence>
<evidence type="ECO:0008006" key="6">
    <source>
        <dbReference type="Google" id="ProtNLM"/>
    </source>
</evidence>
<feature type="domain" description="Glycosyl hydrolase family 95 catalytic" evidence="3">
    <location>
        <begin position="298"/>
        <end position="628"/>
    </location>
</feature>
<evidence type="ECO:0000259" key="2">
    <source>
        <dbReference type="Pfam" id="PF21307"/>
    </source>
</evidence>
<feature type="domain" description="Alpha fucosidase A-like C-terminal" evidence="2">
    <location>
        <begin position="642"/>
        <end position="731"/>
    </location>
</feature>
<dbReference type="PANTHER" id="PTHR31084:SF0">
    <property type="entry name" value="ALPHA-L-FUCOSIDASE 2"/>
    <property type="match status" value="1"/>
</dbReference>
<dbReference type="GO" id="GO:0004560">
    <property type="term" value="F:alpha-L-fucosidase activity"/>
    <property type="evidence" value="ECO:0007669"/>
    <property type="project" value="TreeGrafter"/>
</dbReference>
<dbReference type="InterPro" id="IPR054363">
    <property type="entry name" value="GH95_cat"/>
</dbReference>
<dbReference type="SMR" id="A0A6C2UHD0"/>
<evidence type="ECO:0000259" key="3">
    <source>
        <dbReference type="Pfam" id="PF22124"/>
    </source>
</evidence>
<organism evidence="4 5">
    <name type="scientific">Pontiella sulfatireligans</name>
    <dbReference type="NCBI Taxonomy" id="2750658"/>
    <lineage>
        <taxon>Bacteria</taxon>
        <taxon>Pseudomonadati</taxon>
        <taxon>Kiritimatiellota</taxon>
        <taxon>Kiritimatiellia</taxon>
        <taxon>Kiritimatiellales</taxon>
        <taxon>Pontiellaceae</taxon>
        <taxon>Pontiella</taxon>
    </lineage>
</organism>
<evidence type="ECO:0000313" key="4">
    <source>
        <dbReference type="EMBL" id="VGO18606.1"/>
    </source>
</evidence>
<name>A0A6C2UHD0_9BACT</name>
<gene>
    <name evidence="4" type="ORF">SCARR_00659</name>
</gene>
<dbReference type="EMBL" id="CAAHFH010000001">
    <property type="protein sequence ID" value="VGO18606.1"/>
    <property type="molecule type" value="Genomic_DNA"/>
</dbReference>
<feature type="signal peptide" evidence="1">
    <location>
        <begin position="1"/>
        <end position="20"/>
    </location>
</feature>
<keyword evidence="1" id="KW-0732">Signal</keyword>
<dbReference type="AlphaFoldDB" id="A0A6C2UHD0"/>
<keyword evidence="5" id="KW-1185">Reference proteome</keyword>
<dbReference type="GO" id="GO:0005975">
    <property type="term" value="P:carbohydrate metabolic process"/>
    <property type="evidence" value="ECO:0007669"/>
    <property type="project" value="InterPro"/>
</dbReference>
<dbReference type="InterPro" id="IPR008928">
    <property type="entry name" value="6-hairpin_glycosidase_sf"/>
</dbReference>
<dbReference type="Proteomes" id="UP000346198">
    <property type="component" value="Unassembled WGS sequence"/>
</dbReference>
<dbReference type="Pfam" id="PF22124">
    <property type="entry name" value="Glyco_hydro_95_cat"/>
    <property type="match status" value="1"/>
</dbReference>
<dbReference type="Pfam" id="PF21307">
    <property type="entry name" value="Glyco_hydro_95_C"/>
    <property type="match status" value="1"/>
</dbReference>
<dbReference type="InterPro" id="IPR012341">
    <property type="entry name" value="6hp_glycosidase-like_sf"/>
</dbReference>
<feature type="chain" id="PRO_5025502038" description="Glycosyl hydrolase family 95 N-terminal domain-containing protein" evidence="1">
    <location>
        <begin position="21"/>
        <end position="767"/>
    </location>
</feature>
<dbReference type="PANTHER" id="PTHR31084">
    <property type="entry name" value="ALPHA-L-FUCOSIDASE 2"/>
    <property type="match status" value="1"/>
</dbReference>
<proteinExistence type="predicted"/>
<evidence type="ECO:0000313" key="5">
    <source>
        <dbReference type="Proteomes" id="UP000346198"/>
    </source>
</evidence>
<protein>
    <recommendedName>
        <fullName evidence="6">Glycosyl hydrolase family 95 N-terminal domain-containing protein</fullName>
    </recommendedName>
</protein>
<accession>A0A6C2UHD0</accession>